<feature type="region of interest" description="Disordered" evidence="2">
    <location>
        <begin position="1558"/>
        <end position="1578"/>
    </location>
</feature>
<dbReference type="RefSeq" id="WP_231950881.1">
    <property type="nucleotide sequence ID" value="NZ_JOEF01000045.1"/>
</dbReference>
<dbReference type="Pfam" id="PF05593">
    <property type="entry name" value="RHS_repeat"/>
    <property type="match status" value="1"/>
</dbReference>
<feature type="region of interest" description="Disordered" evidence="2">
    <location>
        <begin position="1806"/>
        <end position="1835"/>
    </location>
</feature>
<dbReference type="Pfam" id="PF15633">
    <property type="entry name" value="Tox-ART-HYD1"/>
    <property type="match status" value="1"/>
</dbReference>
<evidence type="ECO:0000259" key="5">
    <source>
        <dbReference type="Pfam" id="PF25023"/>
    </source>
</evidence>
<protein>
    <submittedName>
        <fullName evidence="6">RHS repeat-associated core domain-containing protein</fullName>
    </submittedName>
</protein>
<dbReference type="eggNOG" id="COG1372">
    <property type="taxonomic scope" value="Bacteria"/>
</dbReference>
<sequence>MFLRAVAISVGISLYASTVVAFATPPGPGDVLAKLPALQKENSVTGRAVAVRPLPRNETAEKALKAPAAVSWPGDGVAEADVPPGKHAKAGALPVAVARGADAPAGQQRVRVETFGQDTAARAGVAGTLLKVSDAGGATGKKVSVQLDYRGFSTALGANYGSRLRLTRYPDCVLTTPEKPECRTSTPLETNNDSAQRKVTAEVAVPTAAGAVLAAAAAPSGQGGDYKATPLTPSGRWSAGGSSGDFSYAYPLRTPPVPGGALKLSLGYSSSVVDGRTSATNNQASPVGDGWDVNVGGYITRQYKSCAEDLGGNQGQRKTGDLCVAPGTDNLTLMLAGVATELVYDSAAKFWRPKQDDGSRIERLAGTANGDVDGEHWKITATDGTQYFFGLNRLPGWAEGKPTTQSTWTVPVFGNHAGETCNKPAYADSWCQRAWQWNLDYVVDTRGNVSTFYYDTETNHYGRDLNPKSGTSYVRAGRLARIEYGLRVEDFFAPAPGRVRFDYAERCLPGGAITCEPGQLNKDTAKSWPDVPFNLLCEANTECTDRLVPVFFSRKRLAKIITDVRDDAPGGTWRDVESWTLRHEFPETGDGLEPPLWLAGITYTGHVNGTASLPESIFSGTSMPNRVDGAEGLAPITRFRLTGLRNESGGYIEVKYSIKDCRRADRMPPNAESNTMRCYPTWWTPDGNPDPVLDWFHKYVVTDITEDARTADSSLVKTSYRYGDEGGAWAFNDNPLIRPEHRTWSEWRGYHRVTTVKGEPGTTQTVTENVYLRGMDGDKQPNGGSRDVWLTNSEGGRIEDHQALQGYGWETLNKSGTKVLKAALNTPKLIGPTATNGDHRTFKTVTETEQTRTLLEDNTWRRTKVFKTFNEHGLVVKVDDSGDVGNPNDDTCTTTTYVPNAAAWMFTYSSRVLSVALPCSAGDGKLTDLISDERTLYDGQAFGVAPKQGLVTETQRFNEGSYQTVSRTTHDIYGRPQEQFDAAGRKTTTEFAPKTGFPVRTVTTTNPLGHVTSKTLEPAWGLPVVETGPNTERTELHYDPLGRLTAAWLPGRKAPQTPNLKFAYDYRTDAPTVVSAQTLTHSGAYTTAFAFYDGLLRERQTQKPTVGLEQRLEGRVLTDTFYDSRGLAAKTNAPYYNAENPSRTLLGVLDNSIPNQTVTEFDALERPTAAIYRKLAVEQWRTTTTYGGDREHTVPPAGGTATTVLKDTQDRVVERRQYKAPTTTGAYDATTYRYTRTGNLESVKDALGNTWSYEYDSLGRKKKDVDPDKGTTTFVYNTLDQIESSTDARGKKLSYSYDELGRKRMMFDGETTGPKLAEWTYDTLKKGQLTGTTRYQDGQAYKQEVTWFDDANRPTVKKITIPATEKALGQSYTFRIGYDENSGLVSSTEMPGAGGLPAEAIYHQYNELGMPTRTYGIQTYANEHTYSPFGETLRLTLGQDANRTWATNEFEDGTRRLKLAMVDRNTTDASKVTDRTYQYDPAGNIKRIADAPAGGPADTQCFGYDHLRRLTRAFTPSDGNCTAEPSVPKLGGTAPYWHEFTYDAVGNRLTETKRSAQGEAHKTYTYPTPKAPQPHSLLSTSGQEEFAYDAAGNTTSRKVAGTTQILRWDTEGRVAKIEEAGDKTTSYIYDADGSRLIKKEPGTTTLYLPGMELLLDNATNKVTGKRYYSHGGKAVAVRGSNGGVSFLLGDHHGTSTTSVDARGLAVARRYFDAFGAPRGAQPSAWPDDKGFVGGTRDASGLTHLGARLYDPAVGRFISVDPIMDLTDPQQMHGYAYANNSPITLSDPTGLLAQMCIDDRCEHTVTGTPDGGHYERFPDGRRQKHAPRRPAPPRVVGKSKGIIVWHTDSDSYVNGTKLPKVDTPDLGLLLENIRKVQADEGISFGFGEPTDGDLYNEQKTLEIVSYACVRLCKGKFELHLHYARADYIGIGLDVLVAAGAFAAGAARPGRSNGQVNVQGAPVSMFHYTNEAGQKGILDSGLLYPSLKSVNPKDARYGDGQYVTDVQPGTRTCAQLSRCFVGTPWNGDRFTHYVEIDVRGLNVVRGRDGVFVIPGGGPLDLAGRIISSGKN</sequence>
<dbReference type="InterPro" id="IPR022385">
    <property type="entry name" value="Rhs_assc_core"/>
</dbReference>
<dbReference type="PANTHER" id="PTHR32305:SF17">
    <property type="entry name" value="TRNA NUCLEASE WAPA"/>
    <property type="match status" value="1"/>
</dbReference>
<dbReference type="Pfam" id="PF25023">
    <property type="entry name" value="TEN_YD-shell"/>
    <property type="match status" value="1"/>
</dbReference>
<dbReference type="PANTHER" id="PTHR32305">
    <property type="match status" value="1"/>
</dbReference>
<dbReference type="InterPro" id="IPR006530">
    <property type="entry name" value="YD"/>
</dbReference>
<name>A0A1G9Y7A9_ALLAB</name>
<accession>A0A1G9Y7A9</accession>
<organism evidence="6 7">
    <name type="scientific">Allokutzneria albata</name>
    <name type="common">Kibdelosporangium albatum</name>
    <dbReference type="NCBI Taxonomy" id="211114"/>
    <lineage>
        <taxon>Bacteria</taxon>
        <taxon>Bacillati</taxon>
        <taxon>Actinomycetota</taxon>
        <taxon>Actinomycetes</taxon>
        <taxon>Pseudonocardiales</taxon>
        <taxon>Pseudonocardiaceae</taxon>
        <taxon>Allokutzneria</taxon>
    </lineage>
</organism>
<reference evidence="6 7" key="1">
    <citation type="submission" date="2016-10" db="EMBL/GenBank/DDBJ databases">
        <authorList>
            <person name="de Groot N.N."/>
        </authorList>
    </citation>
    <scope>NUCLEOTIDE SEQUENCE [LARGE SCALE GENOMIC DNA]</scope>
    <source>
        <strain evidence="6 7">DSM 44149</strain>
    </source>
</reference>
<dbReference type="EMBL" id="LT629701">
    <property type="protein sequence ID" value="SDN04401.1"/>
    <property type="molecule type" value="Genomic_DNA"/>
</dbReference>
<keyword evidence="1" id="KW-0677">Repeat</keyword>
<feature type="domain" description="Teneurin-like YD-shell" evidence="5">
    <location>
        <begin position="1538"/>
        <end position="1782"/>
    </location>
</feature>
<evidence type="ECO:0000256" key="1">
    <source>
        <dbReference type="ARBA" id="ARBA00022737"/>
    </source>
</evidence>
<evidence type="ECO:0000256" key="2">
    <source>
        <dbReference type="SAM" id="MobiDB-lite"/>
    </source>
</evidence>
<dbReference type="STRING" id="211114.SAMN04489726_4618"/>
<dbReference type="NCBIfam" id="TIGR01643">
    <property type="entry name" value="YD_repeat_2x"/>
    <property type="match status" value="1"/>
</dbReference>
<dbReference type="InterPro" id="IPR050708">
    <property type="entry name" value="T6SS_VgrG/RHS"/>
</dbReference>
<keyword evidence="3" id="KW-0732">Signal</keyword>
<dbReference type="Proteomes" id="UP000183376">
    <property type="component" value="Chromosome I"/>
</dbReference>
<feature type="compositionally biased region" description="Basic and acidic residues" evidence="2">
    <location>
        <begin position="1811"/>
        <end position="1820"/>
    </location>
</feature>
<dbReference type="Gene3D" id="2.180.10.10">
    <property type="entry name" value="RHS repeat-associated core"/>
    <property type="match status" value="2"/>
</dbReference>
<evidence type="ECO:0000313" key="7">
    <source>
        <dbReference type="Proteomes" id="UP000183376"/>
    </source>
</evidence>
<evidence type="ECO:0000313" key="6">
    <source>
        <dbReference type="EMBL" id="SDN04401.1"/>
    </source>
</evidence>
<proteinExistence type="predicted"/>
<evidence type="ECO:0000259" key="4">
    <source>
        <dbReference type="Pfam" id="PF15633"/>
    </source>
</evidence>
<dbReference type="InterPro" id="IPR031325">
    <property type="entry name" value="RHS_repeat"/>
</dbReference>
<evidence type="ECO:0000256" key="3">
    <source>
        <dbReference type="SAM" id="SignalP"/>
    </source>
</evidence>
<dbReference type="InterPro" id="IPR028920">
    <property type="entry name" value="Tox-ART-HYD1_dom"/>
</dbReference>
<feature type="signal peptide" evidence="3">
    <location>
        <begin position="1"/>
        <end position="23"/>
    </location>
</feature>
<dbReference type="NCBIfam" id="TIGR03696">
    <property type="entry name" value="Rhs_assc_core"/>
    <property type="match status" value="1"/>
</dbReference>
<feature type="domain" description="Tox-ART-HYD1" evidence="4">
    <location>
        <begin position="1963"/>
        <end position="2063"/>
    </location>
</feature>
<feature type="chain" id="PRO_5009246216" evidence="3">
    <location>
        <begin position="24"/>
        <end position="2069"/>
    </location>
</feature>
<gene>
    <name evidence="6" type="ORF">SAMN04489726_4618</name>
</gene>
<dbReference type="InterPro" id="IPR056823">
    <property type="entry name" value="TEN-like_YD-shell"/>
</dbReference>
<dbReference type="eggNOG" id="COG3209">
    <property type="taxonomic scope" value="Bacteria"/>
</dbReference>
<keyword evidence="7" id="KW-1185">Reference proteome</keyword>